<proteinExistence type="predicted"/>
<protein>
    <recommendedName>
        <fullName evidence="1">DUF8021 domain-containing protein</fullName>
    </recommendedName>
</protein>
<dbReference type="EMBL" id="VNIQ01000004">
    <property type="protein sequence ID" value="TYQ04119.1"/>
    <property type="molecule type" value="Genomic_DNA"/>
</dbReference>
<reference evidence="2" key="1">
    <citation type="submission" date="2019-07" db="EMBL/GenBank/DDBJ databases">
        <title>Genomic Encyclopedia of Type Strains, Phase IV (KMG-IV): sequencing the most valuable type-strain genomes for metagenomic binning, comparative biology and taxonomic classification.</title>
        <authorList>
            <person name="Goeker M."/>
        </authorList>
    </citation>
    <scope>NUCLEOTIDE SEQUENCE</scope>
    <source>
        <strain evidence="2">DSM 44596</strain>
    </source>
</reference>
<name>A0A652YPS4_NOCGL</name>
<dbReference type="Pfam" id="PF26061">
    <property type="entry name" value="DUF8021"/>
    <property type="match status" value="1"/>
</dbReference>
<evidence type="ECO:0000259" key="1">
    <source>
        <dbReference type="Pfam" id="PF26061"/>
    </source>
</evidence>
<evidence type="ECO:0000313" key="2">
    <source>
        <dbReference type="EMBL" id="TYQ04119.1"/>
    </source>
</evidence>
<sequence>MDDPRIAVARTYLDALLSHDGNSVPLAPDAVRHEAGIKTGFSGNHLRRSLSGGPQFRLVRAIRDVGWSVDGDNVVAEYLLDAGLFGKNLMTVNVHETFRIPPDDLRIHRITAKIKPTRGNRP</sequence>
<organism evidence="2">
    <name type="scientific">Nocardia globerula</name>
    <dbReference type="NCBI Taxonomy" id="1818"/>
    <lineage>
        <taxon>Bacteria</taxon>
        <taxon>Bacillati</taxon>
        <taxon>Actinomycetota</taxon>
        <taxon>Actinomycetes</taxon>
        <taxon>Mycobacteriales</taxon>
        <taxon>Nocardiaceae</taxon>
        <taxon>Nocardia</taxon>
    </lineage>
</organism>
<feature type="domain" description="DUF8021" evidence="1">
    <location>
        <begin position="4"/>
        <end position="112"/>
    </location>
</feature>
<accession>A0A652YPS4</accession>
<comment type="caution">
    <text evidence="2">The sequence shown here is derived from an EMBL/GenBank/DDBJ whole genome shotgun (WGS) entry which is preliminary data.</text>
</comment>
<dbReference type="InterPro" id="IPR058334">
    <property type="entry name" value="DUF8021"/>
</dbReference>
<dbReference type="AlphaFoldDB" id="A0A652YPS4"/>
<gene>
    <name evidence="2" type="ORF">FNL38_104495</name>
</gene>